<protein>
    <submittedName>
        <fullName evidence="4">LodA/GoxA family CTQ-dependent oxidase</fullName>
    </submittedName>
</protein>
<dbReference type="Pfam" id="PF17990">
    <property type="entry name" value="LodA_N"/>
    <property type="match status" value="1"/>
</dbReference>
<proteinExistence type="predicted"/>
<organism evidence="4 5">
    <name type="scientific">Jiella avicenniae</name>
    <dbReference type="NCBI Taxonomy" id="2907202"/>
    <lineage>
        <taxon>Bacteria</taxon>
        <taxon>Pseudomonadati</taxon>
        <taxon>Pseudomonadota</taxon>
        <taxon>Alphaproteobacteria</taxon>
        <taxon>Hyphomicrobiales</taxon>
        <taxon>Aurantimonadaceae</taxon>
        <taxon>Jiella</taxon>
    </lineage>
</organism>
<feature type="compositionally biased region" description="Low complexity" evidence="1">
    <location>
        <begin position="598"/>
        <end position="611"/>
    </location>
</feature>
<evidence type="ECO:0000259" key="3">
    <source>
        <dbReference type="Pfam" id="PF18417"/>
    </source>
</evidence>
<sequence>MTDTIVRAAIHPGIGIARIGNGEEHVLAPQLKTPPPRAAGEMHDADGLLKREAVEFRVYGYDAAGNVVRELTAPGDEIVWTVHLAAKKAGWYKFSAAMDLPQAAGLRVLRRNPDYPVASRDDLRIDPGPIEVAGSAGERATATGAFRWKGDPVDVTLGEARAAANGRLLVLSGKGVSASPEGLPVFNSSEEDGFANATGWYDDVSDGPVDATVRIGGREIPCEGAWVAVAPPNYAPDIVAWRTLLDLQEELWRGAGWLETPREVSFSRHILPILSRLTLLQWVNKGFAAMFGRSGPFDFTDPAVVGRLSRIHGADDTFAQLRREIAYAFRAPTPAATNANDWPWIYGDAFGSFAATDPLTHLPLGPEAFGWLQRWVRGNFVADWDPDAAHPVTIDELPVAAQPAMLNRAPLHFCLADAFHPGCELTWPMRHLSVYSAPFRIRRADAPTRQEFGDRLDRADVFAVAGPLQGQGPGDLTRWMALPWQADTAGCRSGYDPRTDPYLPTFWPAAVPNHVLSEDDYAVVMDAGRPREDRLDAFHRRRSWYDSLVGSEDSMELMVHQFASMGVVERRPGPADDPDFPDAIYVARVPPSMAGLAEAARAAAEPAPATPADRRAQAAGWRSEAERALFAGARQRRGA</sequence>
<feature type="domain" description="L-lysine epsilon oxidase C-terminal" evidence="3">
    <location>
        <begin position="361"/>
        <end position="507"/>
    </location>
</feature>
<evidence type="ECO:0000313" key="4">
    <source>
        <dbReference type="EMBL" id="MCE7028107.1"/>
    </source>
</evidence>
<dbReference type="EMBL" id="JAJUWU010000007">
    <property type="protein sequence ID" value="MCE7028107.1"/>
    <property type="molecule type" value="Genomic_DNA"/>
</dbReference>
<dbReference type="InterPro" id="IPR041173">
    <property type="entry name" value="LodA_C"/>
</dbReference>
<keyword evidence="5" id="KW-1185">Reference proteome</keyword>
<gene>
    <name evidence="4" type="ORF">LZD57_08915</name>
</gene>
<comment type="caution">
    <text evidence="4">The sequence shown here is derived from an EMBL/GenBank/DDBJ whole genome shotgun (WGS) entry which is preliminary data.</text>
</comment>
<feature type="domain" description="L-Lysine epsilon oxidase N-terminal" evidence="2">
    <location>
        <begin position="11"/>
        <end position="229"/>
    </location>
</feature>
<feature type="region of interest" description="Disordered" evidence="1">
    <location>
        <begin position="598"/>
        <end position="623"/>
    </location>
</feature>
<name>A0A9X1T4M0_9HYPH</name>
<dbReference type="CDD" id="cd14731">
    <property type="entry name" value="LodA_like_1"/>
    <property type="match status" value="1"/>
</dbReference>
<dbReference type="Pfam" id="PF18417">
    <property type="entry name" value="LodA_C"/>
    <property type="match status" value="1"/>
</dbReference>
<evidence type="ECO:0000256" key="1">
    <source>
        <dbReference type="SAM" id="MobiDB-lite"/>
    </source>
</evidence>
<dbReference type="Proteomes" id="UP001139035">
    <property type="component" value="Unassembled WGS sequence"/>
</dbReference>
<dbReference type="AlphaFoldDB" id="A0A9X1T4M0"/>
<dbReference type="RefSeq" id="WP_233719257.1">
    <property type="nucleotide sequence ID" value="NZ_JAJUWU010000007.1"/>
</dbReference>
<dbReference type="InterPro" id="IPR041168">
    <property type="entry name" value="LodA_N"/>
</dbReference>
<dbReference type="InterPro" id="IPR033798">
    <property type="entry name" value="LodA-like"/>
</dbReference>
<reference evidence="4" key="1">
    <citation type="submission" date="2022-01" db="EMBL/GenBank/DDBJ databases">
        <title>Jiella avicenniae sp. nov., a novel endophytic bacterium isolated from bark of Avicennia marina.</title>
        <authorList>
            <person name="Tuo L."/>
        </authorList>
    </citation>
    <scope>NUCLEOTIDE SEQUENCE</scope>
    <source>
        <strain evidence="4">CBK1P-4</strain>
    </source>
</reference>
<evidence type="ECO:0000313" key="5">
    <source>
        <dbReference type="Proteomes" id="UP001139035"/>
    </source>
</evidence>
<evidence type="ECO:0000259" key="2">
    <source>
        <dbReference type="Pfam" id="PF17990"/>
    </source>
</evidence>
<accession>A0A9X1T4M0</accession>